<accession>A0A8H9KSY8</accession>
<dbReference type="SMART" id="SM00554">
    <property type="entry name" value="FAS1"/>
    <property type="match status" value="2"/>
</dbReference>
<dbReference type="SUPFAM" id="SSF82153">
    <property type="entry name" value="FAS1 domain"/>
    <property type="match status" value="2"/>
</dbReference>
<sequence>MKTNLLSLLLIFSVVLFSCKKDKIVPKVTPPPKPTTTKEVKNPFKGTVFENYESNKDYSSFLSLASKSEISPELLKLKNNYTLMLPDNKAVDAYLKDKKLALDKISKEQALAIIQYHIIPSKLDKDQFVAKYKYEAYKNTDGKFHYHSSYHQTMLSSSFGAKLSLFVFGEQKWTDKVKGKVFINSTFEQDKEIEKFFKGEPENKLPVIEVLDFDKTEVKANSAIVYKISNVLVPLNIRQFFVVDRINNSDMIKNYIGDEINKNLKGKKNITVFIPQRRSGDRYSILQLFKLVGSAKNIFQYLSLNQPLEFSKLGNSAVTNFNGEKLIFDTKKDEITDSNNLKTKVIIKDIVSTDGVCHYIDDILAPKGLGI</sequence>
<protein>
    <recommendedName>
        <fullName evidence="1">FAS1 domain-containing protein</fullName>
    </recommendedName>
</protein>
<dbReference type="AlphaFoldDB" id="A0A8H9KSY8"/>
<reference evidence="2" key="1">
    <citation type="journal article" date="2014" name="Int. J. Syst. Evol. Microbiol.">
        <title>Complete genome sequence of Corynebacterium casei LMG S-19264T (=DSM 44701T), isolated from a smear-ripened cheese.</title>
        <authorList>
            <consortium name="US DOE Joint Genome Institute (JGI-PGF)"/>
            <person name="Walter F."/>
            <person name="Albersmeier A."/>
            <person name="Kalinowski J."/>
            <person name="Ruckert C."/>
        </authorList>
    </citation>
    <scope>NUCLEOTIDE SEQUENCE</scope>
    <source>
        <strain evidence="2">CGMCC 1.15966</strain>
    </source>
</reference>
<name>A0A8H9KSY8_9SPHI</name>
<evidence type="ECO:0000313" key="2">
    <source>
        <dbReference type="EMBL" id="GGE15088.1"/>
    </source>
</evidence>
<dbReference type="PROSITE" id="PS51257">
    <property type="entry name" value="PROKAR_LIPOPROTEIN"/>
    <property type="match status" value="1"/>
</dbReference>
<keyword evidence="3" id="KW-1185">Reference proteome</keyword>
<dbReference type="PANTHER" id="PTHR10900">
    <property type="entry name" value="PERIOSTIN-RELATED"/>
    <property type="match status" value="1"/>
</dbReference>
<organism evidence="2 3">
    <name type="scientific">Sphingobacterium cellulitidis</name>
    <dbReference type="NCBI Taxonomy" id="1768011"/>
    <lineage>
        <taxon>Bacteria</taxon>
        <taxon>Pseudomonadati</taxon>
        <taxon>Bacteroidota</taxon>
        <taxon>Sphingobacteriia</taxon>
        <taxon>Sphingobacteriales</taxon>
        <taxon>Sphingobacteriaceae</taxon>
        <taxon>Sphingobacterium</taxon>
    </lineage>
</organism>
<dbReference type="PANTHER" id="PTHR10900:SF77">
    <property type="entry name" value="FI19380P1"/>
    <property type="match status" value="1"/>
</dbReference>
<reference evidence="2" key="2">
    <citation type="submission" date="2020-09" db="EMBL/GenBank/DDBJ databases">
        <authorList>
            <person name="Sun Q."/>
            <person name="Zhou Y."/>
        </authorList>
    </citation>
    <scope>NUCLEOTIDE SEQUENCE</scope>
    <source>
        <strain evidence="2">CGMCC 1.15966</strain>
    </source>
</reference>
<evidence type="ECO:0000313" key="3">
    <source>
        <dbReference type="Proteomes" id="UP000614460"/>
    </source>
</evidence>
<feature type="domain" description="FAS1" evidence="1">
    <location>
        <begin position="45"/>
        <end position="232"/>
    </location>
</feature>
<dbReference type="Proteomes" id="UP000614460">
    <property type="component" value="Unassembled WGS sequence"/>
</dbReference>
<dbReference type="EMBL" id="BMKM01000002">
    <property type="protein sequence ID" value="GGE15088.1"/>
    <property type="molecule type" value="Genomic_DNA"/>
</dbReference>
<comment type="caution">
    <text evidence="2">The sequence shown here is derived from an EMBL/GenBank/DDBJ whole genome shotgun (WGS) entry which is preliminary data.</text>
</comment>
<gene>
    <name evidence="2" type="ORF">GCM10011516_11120</name>
</gene>
<dbReference type="PROSITE" id="PS50213">
    <property type="entry name" value="FAS1"/>
    <property type="match status" value="2"/>
</dbReference>
<evidence type="ECO:0000259" key="1">
    <source>
        <dbReference type="PROSITE" id="PS50213"/>
    </source>
</evidence>
<dbReference type="Pfam" id="PF02469">
    <property type="entry name" value="Fasciclin"/>
    <property type="match status" value="2"/>
</dbReference>
<dbReference type="InterPro" id="IPR036378">
    <property type="entry name" value="FAS1_dom_sf"/>
</dbReference>
<dbReference type="Gene3D" id="2.30.180.10">
    <property type="entry name" value="FAS1 domain"/>
    <property type="match status" value="2"/>
</dbReference>
<feature type="domain" description="FAS1" evidence="1">
    <location>
        <begin position="236"/>
        <end position="364"/>
    </location>
</feature>
<dbReference type="InterPro" id="IPR000782">
    <property type="entry name" value="FAS1_domain"/>
</dbReference>
<dbReference type="InterPro" id="IPR050904">
    <property type="entry name" value="Adhesion/Biosynth-related"/>
</dbReference>
<proteinExistence type="predicted"/>
<dbReference type="RefSeq" id="WP_182498846.1">
    <property type="nucleotide sequence ID" value="NZ_BMKM01000002.1"/>
</dbReference>